<dbReference type="RefSeq" id="WP_425311587.1">
    <property type="nucleotide sequence ID" value="NZ_BBPA01000019.1"/>
</dbReference>
<organism evidence="1 2">
    <name type="scientific">Microcystis aeruginosa NIES-44</name>
    <dbReference type="NCBI Taxonomy" id="449439"/>
    <lineage>
        <taxon>Bacteria</taxon>
        <taxon>Bacillati</taxon>
        <taxon>Cyanobacteriota</taxon>
        <taxon>Cyanophyceae</taxon>
        <taxon>Oscillatoriophycideae</taxon>
        <taxon>Chroococcales</taxon>
        <taxon>Microcystaceae</taxon>
        <taxon>Microcystis</taxon>
    </lineage>
</organism>
<proteinExistence type="predicted"/>
<evidence type="ECO:0008006" key="3">
    <source>
        <dbReference type="Google" id="ProtNLM"/>
    </source>
</evidence>
<dbReference type="EMBL" id="BBPA01000019">
    <property type="protein sequence ID" value="GAL92196.1"/>
    <property type="molecule type" value="Genomic_DNA"/>
</dbReference>
<accession>A0A0A1VSB5</accession>
<dbReference type="Pfam" id="PF14076">
    <property type="entry name" value="DUF4258"/>
    <property type="match status" value="1"/>
</dbReference>
<gene>
    <name evidence="1" type="ORF">N44_00484</name>
</gene>
<dbReference type="InterPro" id="IPR025354">
    <property type="entry name" value="DUF4258"/>
</dbReference>
<evidence type="ECO:0000313" key="2">
    <source>
        <dbReference type="Proteomes" id="UP000030321"/>
    </source>
</evidence>
<reference evidence="2" key="1">
    <citation type="journal article" date="2015" name="Genome">
        <title>Whole Genome Sequence of the Non-Microcystin-Producing Microcystis aeruginosa Strain NIES-44.</title>
        <authorList>
            <person name="Okano K."/>
            <person name="Miyata N."/>
            <person name="Ozaki Y."/>
        </authorList>
    </citation>
    <scope>NUCLEOTIDE SEQUENCE [LARGE SCALE GENOMIC DNA]</scope>
    <source>
        <strain evidence="2">NIES-44</strain>
    </source>
</reference>
<evidence type="ECO:0000313" key="1">
    <source>
        <dbReference type="EMBL" id="GAL92196.1"/>
    </source>
</evidence>
<dbReference type="AlphaFoldDB" id="A0A0A1VSB5"/>
<sequence length="108" mass="12034">MMSITFQLVLALLSRGQVKISAHGYDELANDGILVRDVITGIREAVILEDYPEYPKGRCVLVLQKDSQGKPVHVVWGIAKNTESPAVLVTAYRPDPARRSSDFTRRKP</sequence>
<name>A0A0A1VSB5_MICAE</name>
<protein>
    <recommendedName>
        <fullName evidence="3">DUF4258 domain-containing protein</fullName>
    </recommendedName>
</protein>
<dbReference type="Proteomes" id="UP000030321">
    <property type="component" value="Unassembled WGS sequence"/>
</dbReference>
<comment type="caution">
    <text evidence="1">The sequence shown here is derived from an EMBL/GenBank/DDBJ whole genome shotgun (WGS) entry which is preliminary data.</text>
</comment>